<evidence type="ECO:0000256" key="1">
    <source>
        <dbReference type="SAM" id="MobiDB-lite"/>
    </source>
</evidence>
<reference evidence="2 3" key="1">
    <citation type="journal article" date="2007" name="Appl. Environ. Microbiol.">
        <title>Rhizobial factors required for stem nodule maturation and maintenance in Sesbania rostrata-Azorhizobium caulinodans ORS571 symbiosis.</title>
        <authorList>
            <person name="Suzuki S."/>
            <person name="Aono T."/>
            <person name="Lee KB."/>
            <person name="Suzuki T."/>
            <person name="Liu CT."/>
            <person name="Miwa H."/>
            <person name="Wakao S."/>
            <person name="Iki T."/>
            <person name="Oyaizu H."/>
        </authorList>
    </citation>
    <scope>NUCLEOTIDE SEQUENCE [LARGE SCALE GENOMIC DNA]</scope>
    <source>
        <strain evidence="3">ATCC 43989 / DSM 5975 / JCM 20966 / LMG 6465 / NBRC 14845 / NCIMB 13405 / ORS 571</strain>
    </source>
</reference>
<protein>
    <recommendedName>
        <fullName evidence="4">Stringent starvation protein B</fullName>
    </recommendedName>
</protein>
<dbReference type="InterPro" id="IPR036760">
    <property type="entry name" value="SspB-like_sf"/>
</dbReference>
<dbReference type="eggNOG" id="COG3814">
    <property type="taxonomic scope" value="Bacteria"/>
</dbReference>
<reference evidence="2 3" key="3">
    <citation type="journal article" date="2008" name="BMC Genomics">
        <title>The genome of the versatile nitrogen fixer Azorhizobium caulinodans ORS571.</title>
        <authorList>
            <person name="Lee KB."/>
            <person name="Backer P.D."/>
            <person name="Aono T."/>
            <person name="Liu CT."/>
            <person name="Suzuki S."/>
            <person name="Suzuki T."/>
            <person name="Kaneko T."/>
            <person name="Yamada M."/>
            <person name="Tabata S."/>
            <person name="Kupfer D.M."/>
            <person name="Najar F.Z."/>
            <person name="Wiley G.B."/>
            <person name="Roe B."/>
            <person name="Binnewies T.T."/>
            <person name="Ussery D.W."/>
            <person name="D'Haeze W."/>
            <person name="Herder J.D."/>
            <person name="Gevers D."/>
            <person name="Vereecke D."/>
            <person name="Holsters M."/>
            <person name="Oyaizu H."/>
        </authorList>
    </citation>
    <scope>NUCLEOTIDE SEQUENCE [LARGE SCALE GENOMIC DNA]</scope>
    <source>
        <strain evidence="3">ATCC 43989 / DSM 5975 / JCM 20966 / LMG 6465 / NBRC 14845 / NCIMB 13405 / ORS 571</strain>
    </source>
</reference>
<reference evidence="3" key="2">
    <citation type="submission" date="2007-04" db="EMBL/GenBank/DDBJ databases">
        <title>Complete genome sequence of the nitrogen-fixing bacterium Azorhizobium caulinodans ORS571.</title>
        <authorList>
            <person name="Lee K.B."/>
            <person name="Backer P.D."/>
            <person name="Aono T."/>
            <person name="Liu C.T."/>
            <person name="Suzuki S."/>
            <person name="Suzuki T."/>
            <person name="Kaneko T."/>
            <person name="Yamada M."/>
            <person name="Tabata S."/>
            <person name="Kupfer D.M."/>
            <person name="Najar F.Z."/>
            <person name="Wiley G.B."/>
            <person name="Roe B."/>
            <person name="Binnewies T."/>
            <person name="Ussery D."/>
            <person name="Vereecke D."/>
            <person name="Gevers D."/>
            <person name="Holsters M."/>
            <person name="Oyaizu H."/>
        </authorList>
    </citation>
    <scope>NUCLEOTIDE SEQUENCE [LARGE SCALE GENOMIC DNA]</scope>
    <source>
        <strain evidence="3">ATCC 43989 / DSM 5975 / JCM 20966 / LMG 6465 / NBRC 14845 / NCIMB 13405 / ORS 571</strain>
    </source>
</reference>
<feature type="region of interest" description="Disordered" evidence="1">
    <location>
        <begin position="145"/>
        <end position="217"/>
    </location>
</feature>
<dbReference type="AlphaFoldDB" id="A8HYP6"/>
<dbReference type="EMBL" id="AP009384">
    <property type="protein sequence ID" value="BAF90483.1"/>
    <property type="molecule type" value="Genomic_DNA"/>
</dbReference>
<proteinExistence type="predicted"/>
<dbReference type="KEGG" id="azc:AZC_4485"/>
<dbReference type="Proteomes" id="UP000000270">
    <property type="component" value="Chromosome"/>
</dbReference>
<gene>
    <name evidence="2" type="ordered locus">AZC_4485</name>
</gene>
<dbReference type="HOGENOM" id="CLU_106715_0_0_5"/>
<feature type="compositionally biased region" description="Acidic residues" evidence="1">
    <location>
        <begin position="145"/>
        <end position="155"/>
    </location>
</feature>
<reference evidence="2 3" key="5">
    <citation type="journal article" date="2010" name="Appl. Environ. Microbiol.">
        <title>phrR-like gene praR of Azorhizobium caulinodans ORS571 is essential for symbiosis with Sesbania rostrata and is involved in expression of reb genes.</title>
        <authorList>
            <person name="Akiba N."/>
            <person name="Aono T."/>
            <person name="Toyazaki H."/>
            <person name="Sato S."/>
            <person name="Oyaizu H."/>
        </authorList>
    </citation>
    <scope>NUCLEOTIDE SEQUENCE [LARGE SCALE GENOMIC DNA]</scope>
    <source>
        <strain evidence="3">ATCC 43989 / DSM 5975 / JCM 20966 / LMG 6465 / NBRC 14845 / NCIMB 13405 / ORS 571</strain>
    </source>
</reference>
<evidence type="ECO:0000313" key="3">
    <source>
        <dbReference type="Proteomes" id="UP000000270"/>
    </source>
</evidence>
<dbReference type="SUPFAM" id="SSF101738">
    <property type="entry name" value="SspB-like"/>
    <property type="match status" value="1"/>
</dbReference>
<reference evidence="2 3" key="6">
    <citation type="journal article" date="2011" name="Appl. Environ. Microbiol.">
        <title>Involvement of the azorhizobial chromosome partition gene (parA) in the onset of bacteroid differentiation during Sesbania rostrata stem nodule development.</title>
        <authorList>
            <person name="Liu CT."/>
            <person name="Lee KB."/>
            <person name="Wang YS."/>
            <person name="Peng MH."/>
            <person name="Lee KT."/>
            <person name="Suzuki S."/>
            <person name="Suzuki T."/>
            <person name="Oyaizu H."/>
        </authorList>
    </citation>
    <scope>NUCLEOTIDE SEQUENCE [LARGE SCALE GENOMIC DNA]</scope>
    <source>
        <strain evidence="3">ATCC 43989 / DSM 5975 / JCM 20966 / LMG 6465 / NBRC 14845 / NCIMB 13405 / ORS 571</strain>
    </source>
</reference>
<sequence length="217" mass="23500">MPMSPVSRALTGERWIRPEPSAGPMPPVDHIRYDLLAQEALRGVVRRVLSDVARDGLPGDHHFYISFDTRAPGVRLSQRMREQYPEDMTIVLQHQFWDLNVTEHAVEVGLSFGGVPEKLLIPFSAMKGFFDPSVKFGLQFDLGTPEEEPELDGVQDTEASAPVPLAGAKGSKASAPKLRGAASEPAVASAGGSDEKPEGEPSSGGAEVVRLDVFRKK</sequence>
<feature type="compositionally biased region" description="Low complexity" evidence="1">
    <location>
        <begin position="164"/>
        <end position="178"/>
    </location>
</feature>
<organism evidence="2 3">
    <name type="scientific">Azorhizobium caulinodans (strain ATCC 43989 / DSM 5975 / JCM 20966 / LMG 6465 / NBRC 14845 / NCIMB 13405 / ORS 571)</name>
    <dbReference type="NCBI Taxonomy" id="438753"/>
    <lineage>
        <taxon>Bacteria</taxon>
        <taxon>Pseudomonadati</taxon>
        <taxon>Pseudomonadota</taxon>
        <taxon>Alphaproteobacteria</taxon>
        <taxon>Hyphomicrobiales</taxon>
        <taxon>Xanthobacteraceae</taxon>
        <taxon>Azorhizobium</taxon>
    </lineage>
</organism>
<dbReference type="STRING" id="438753.AZC_4485"/>
<accession>A8HYP6</accession>
<dbReference type="Pfam" id="PF04386">
    <property type="entry name" value="SspB"/>
    <property type="match status" value="1"/>
</dbReference>
<dbReference type="Gene3D" id="2.30.30.220">
    <property type="entry name" value="SspB-like"/>
    <property type="match status" value="1"/>
</dbReference>
<feature type="region of interest" description="Disordered" evidence="1">
    <location>
        <begin position="1"/>
        <end position="21"/>
    </location>
</feature>
<name>A8HYP6_AZOC5</name>
<keyword evidence="3" id="KW-1185">Reference proteome</keyword>
<reference evidence="2 3" key="4">
    <citation type="journal article" date="2009" name="Appl. Environ. Microbiol.">
        <title>Comparative genome-wide transcriptional profiling of Azorhizobium caulinodans ORS571 grown under free-living and symbiotic conditions.</title>
        <authorList>
            <person name="Tsukada S."/>
            <person name="Aono T."/>
            <person name="Akiba N."/>
            <person name="Lee KB."/>
            <person name="Liu CT."/>
            <person name="Toyazaki H."/>
            <person name="Oyaizu H."/>
        </authorList>
    </citation>
    <scope>NUCLEOTIDE SEQUENCE [LARGE SCALE GENOMIC DNA]</scope>
    <source>
        <strain evidence="3">ATCC 43989 / DSM 5975 / JCM 20966 / LMG 6465 / NBRC 14845 / NCIMB 13405 / ORS 571</strain>
    </source>
</reference>
<evidence type="ECO:0008006" key="4">
    <source>
        <dbReference type="Google" id="ProtNLM"/>
    </source>
</evidence>
<evidence type="ECO:0000313" key="2">
    <source>
        <dbReference type="EMBL" id="BAF90483.1"/>
    </source>
</evidence>
<dbReference type="InterPro" id="IPR007481">
    <property type="entry name" value="SspB"/>
</dbReference>